<protein>
    <recommendedName>
        <fullName evidence="3">HNH nuclease domain-containing protein</fullName>
    </recommendedName>
</protein>
<sequence length="320" mass="36294">MDSPNMPPLLSLACQASALDRQCQRAIENYPPLTQYDDTKYFLQTLLHYLPLSGRINLMSEIAEHADDPPKLRQIRNFLVDTVLRPAVGFIPKDLRHAAPVAPEFQNDIASYLSTIDRPSSQHDHESLRQLCLERDQRKCLLTGLYDVTGSTSTDDPDLPNHNLRHLECAHILPFLSQEVDDNNPSQARVKAIIWWAYRRYFDMSDVHPSMFSGPENAIMVARGGSQMLSIYGVAFEQDVANRKGAHSYNCRVFPAAQRYSYLRPLAVSVVSGPGSERDLREYPGRAAMPKSSILRTHFILATIMNVRSFTTEYRPWNAC</sequence>
<name>A0AAN6XG33_9PEZI</name>
<reference evidence="1" key="1">
    <citation type="journal article" date="2023" name="Mol. Phylogenet. Evol.">
        <title>Genome-scale phylogeny and comparative genomics of the fungal order Sordariales.</title>
        <authorList>
            <person name="Hensen N."/>
            <person name="Bonometti L."/>
            <person name="Westerberg I."/>
            <person name="Brannstrom I.O."/>
            <person name="Guillou S."/>
            <person name="Cros-Aarteil S."/>
            <person name="Calhoun S."/>
            <person name="Haridas S."/>
            <person name="Kuo A."/>
            <person name="Mondo S."/>
            <person name="Pangilinan J."/>
            <person name="Riley R."/>
            <person name="LaButti K."/>
            <person name="Andreopoulos B."/>
            <person name="Lipzen A."/>
            <person name="Chen C."/>
            <person name="Yan M."/>
            <person name="Daum C."/>
            <person name="Ng V."/>
            <person name="Clum A."/>
            <person name="Steindorff A."/>
            <person name="Ohm R.A."/>
            <person name="Martin F."/>
            <person name="Silar P."/>
            <person name="Natvig D.O."/>
            <person name="Lalanne C."/>
            <person name="Gautier V."/>
            <person name="Ament-Velasquez S.L."/>
            <person name="Kruys A."/>
            <person name="Hutchinson M.I."/>
            <person name="Powell A.J."/>
            <person name="Barry K."/>
            <person name="Miller A.N."/>
            <person name="Grigoriev I.V."/>
            <person name="Debuchy R."/>
            <person name="Gladieux P."/>
            <person name="Hiltunen Thoren M."/>
            <person name="Johannesson H."/>
        </authorList>
    </citation>
    <scope>NUCLEOTIDE SEQUENCE</scope>
    <source>
        <strain evidence="1">CBS 315.58</strain>
    </source>
</reference>
<dbReference type="AlphaFoldDB" id="A0AAN6XG33"/>
<comment type="caution">
    <text evidence="1">The sequence shown here is derived from an EMBL/GenBank/DDBJ whole genome shotgun (WGS) entry which is preliminary data.</text>
</comment>
<keyword evidence="2" id="KW-1185">Reference proteome</keyword>
<evidence type="ECO:0008006" key="3">
    <source>
        <dbReference type="Google" id="ProtNLM"/>
    </source>
</evidence>
<dbReference type="Proteomes" id="UP001303160">
    <property type="component" value="Unassembled WGS sequence"/>
</dbReference>
<dbReference type="EMBL" id="MU863939">
    <property type="protein sequence ID" value="KAK4198931.1"/>
    <property type="molecule type" value="Genomic_DNA"/>
</dbReference>
<reference evidence="1" key="2">
    <citation type="submission" date="2023-05" db="EMBL/GenBank/DDBJ databases">
        <authorList>
            <consortium name="Lawrence Berkeley National Laboratory"/>
            <person name="Steindorff A."/>
            <person name="Hensen N."/>
            <person name="Bonometti L."/>
            <person name="Westerberg I."/>
            <person name="Brannstrom I.O."/>
            <person name="Guillou S."/>
            <person name="Cros-Aarteil S."/>
            <person name="Calhoun S."/>
            <person name="Haridas S."/>
            <person name="Kuo A."/>
            <person name="Mondo S."/>
            <person name="Pangilinan J."/>
            <person name="Riley R."/>
            <person name="Labutti K."/>
            <person name="Andreopoulos B."/>
            <person name="Lipzen A."/>
            <person name="Chen C."/>
            <person name="Yanf M."/>
            <person name="Daum C."/>
            <person name="Ng V."/>
            <person name="Clum A."/>
            <person name="Ohm R."/>
            <person name="Martin F."/>
            <person name="Silar P."/>
            <person name="Natvig D."/>
            <person name="Lalanne C."/>
            <person name="Gautier V."/>
            <person name="Ament-Velasquez S.L."/>
            <person name="Kruys A."/>
            <person name="Hutchinson M.I."/>
            <person name="Powell A.J."/>
            <person name="Barry K."/>
            <person name="Miller A.N."/>
            <person name="Grigoriev I.V."/>
            <person name="Debuchy R."/>
            <person name="Gladieux P."/>
            <person name="Thoren M.H."/>
            <person name="Johannesson H."/>
        </authorList>
    </citation>
    <scope>NUCLEOTIDE SEQUENCE</scope>
    <source>
        <strain evidence="1">CBS 315.58</strain>
    </source>
</reference>
<proteinExistence type="predicted"/>
<accession>A0AAN6XG33</accession>
<evidence type="ECO:0000313" key="2">
    <source>
        <dbReference type="Proteomes" id="UP001303160"/>
    </source>
</evidence>
<gene>
    <name evidence="1" type="ORF">QBC40DRAFT_298060</name>
</gene>
<evidence type="ECO:0000313" key="1">
    <source>
        <dbReference type="EMBL" id="KAK4198931.1"/>
    </source>
</evidence>
<organism evidence="1 2">
    <name type="scientific">Triangularia verruculosa</name>
    <dbReference type="NCBI Taxonomy" id="2587418"/>
    <lineage>
        <taxon>Eukaryota</taxon>
        <taxon>Fungi</taxon>
        <taxon>Dikarya</taxon>
        <taxon>Ascomycota</taxon>
        <taxon>Pezizomycotina</taxon>
        <taxon>Sordariomycetes</taxon>
        <taxon>Sordariomycetidae</taxon>
        <taxon>Sordariales</taxon>
        <taxon>Podosporaceae</taxon>
        <taxon>Triangularia</taxon>
    </lineage>
</organism>